<comment type="caution">
    <text evidence="1">The sequence shown here is derived from an EMBL/GenBank/DDBJ whole genome shotgun (WGS) entry which is preliminary data.</text>
</comment>
<evidence type="ECO:0000313" key="2">
    <source>
        <dbReference type="Proteomes" id="UP000664628"/>
    </source>
</evidence>
<reference evidence="1 2" key="1">
    <citation type="submission" date="2021-03" db="EMBL/GenBank/DDBJ databases">
        <title>Fibrella sp. HMF5405 genome sequencing and assembly.</title>
        <authorList>
            <person name="Kang H."/>
            <person name="Kim H."/>
            <person name="Bae S."/>
            <person name="Joh K."/>
        </authorList>
    </citation>
    <scope>NUCLEOTIDE SEQUENCE [LARGE SCALE GENOMIC DNA]</scope>
    <source>
        <strain evidence="1 2">HMF5405</strain>
    </source>
</reference>
<organism evidence="1 2">
    <name type="scientific">Fibrella forsythiae</name>
    <dbReference type="NCBI Taxonomy" id="2817061"/>
    <lineage>
        <taxon>Bacteria</taxon>
        <taxon>Pseudomonadati</taxon>
        <taxon>Bacteroidota</taxon>
        <taxon>Cytophagia</taxon>
        <taxon>Cytophagales</taxon>
        <taxon>Spirosomataceae</taxon>
        <taxon>Fibrella</taxon>
    </lineage>
</organism>
<keyword evidence="2" id="KW-1185">Reference proteome</keyword>
<name>A0ABS3JRS1_9BACT</name>
<dbReference type="EMBL" id="JAFMYW010000012">
    <property type="protein sequence ID" value="MBO0952707.1"/>
    <property type="molecule type" value="Genomic_DNA"/>
</dbReference>
<dbReference type="Proteomes" id="UP000664628">
    <property type="component" value="Unassembled WGS sequence"/>
</dbReference>
<sequence>MDALLKKLNLTNQQHALLVNVPAELATLMTAFSERMSVSQQPESLEKADFVMGFVQQLAQVEQLAAWTATHTEGDTVVWMVYPKQSSKKYRCEFNRDTGWASLGKAGFEPVRMVAVNDDWSALRFRRAAFIKTMTRDQKHMLSEEARSRTSQPANQ</sequence>
<evidence type="ECO:0008006" key="3">
    <source>
        <dbReference type="Google" id="ProtNLM"/>
    </source>
</evidence>
<proteinExistence type="predicted"/>
<protein>
    <recommendedName>
        <fullName evidence="3">DUF3052 domain-containing protein</fullName>
    </recommendedName>
</protein>
<evidence type="ECO:0000313" key="1">
    <source>
        <dbReference type="EMBL" id="MBO0952707.1"/>
    </source>
</evidence>
<dbReference type="RefSeq" id="WP_207332653.1">
    <property type="nucleotide sequence ID" value="NZ_JAFMYW010000012.1"/>
</dbReference>
<gene>
    <name evidence="1" type="ORF">J2I46_29275</name>
</gene>
<accession>A0ABS3JRS1</accession>